<evidence type="ECO:0000256" key="1">
    <source>
        <dbReference type="RuleBase" id="RU368085"/>
    </source>
</evidence>
<keyword evidence="1" id="KW-0235">DNA replication</keyword>
<evidence type="ECO:0000313" key="4">
    <source>
        <dbReference type="Proteomes" id="UP000265703"/>
    </source>
</evidence>
<dbReference type="OrthoDB" id="10252587at2759"/>
<keyword evidence="1" id="KW-0539">Nucleus</keyword>
<comment type="subunit">
    <text evidence="1">Component of the GINS complex.</text>
</comment>
<dbReference type="PANTHER" id="PTHR12914">
    <property type="entry name" value="PARTNER OF SLD5"/>
    <property type="match status" value="1"/>
</dbReference>
<dbReference type="Gene3D" id="1.20.58.1030">
    <property type="match status" value="1"/>
</dbReference>
<dbReference type="GO" id="GO:1902983">
    <property type="term" value="P:DNA strand elongation involved in mitotic DNA replication"/>
    <property type="evidence" value="ECO:0007669"/>
    <property type="project" value="TreeGrafter"/>
</dbReference>
<keyword evidence="4" id="KW-1185">Reference proteome</keyword>
<comment type="similarity">
    <text evidence="1">Belongs to the GINS1/PSF1 family.</text>
</comment>
<feature type="coiled-coil region" evidence="2">
    <location>
        <begin position="31"/>
        <end position="107"/>
    </location>
</feature>
<evidence type="ECO:0000313" key="3">
    <source>
        <dbReference type="EMBL" id="RIA97365.1"/>
    </source>
</evidence>
<dbReference type="SUPFAM" id="SSF158573">
    <property type="entry name" value="GINS helical bundle-like"/>
    <property type="match status" value="1"/>
</dbReference>
<protein>
    <recommendedName>
        <fullName evidence="1">DNA replication complex GINS protein PSF1</fullName>
    </recommendedName>
</protein>
<dbReference type="InterPro" id="IPR036224">
    <property type="entry name" value="GINS_bundle-like_dom_sf"/>
</dbReference>
<comment type="subcellular location">
    <subcellularLocation>
        <location evidence="1">Nucleus</location>
    </subcellularLocation>
</comment>
<dbReference type="PANTHER" id="PTHR12914:SF2">
    <property type="entry name" value="DNA REPLICATION COMPLEX GINS PROTEIN PSF1"/>
    <property type="match status" value="1"/>
</dbReference>
<comment type="caution">
    <text evidence="3">The sequence shown here is derived from an EMBL/GenBank/DDBJ whole genome shotgun (WGS) entry which is preliminary data.</text>
</comment>
<name>A0A397TLL3_9GLOM</name>
<dbReference type="AlphaFoldDB" id="A0A397TLL3"/>
<proteinExistence type="inferred from homology"/>
<gene>
    <name evidence="3" type="ORF">C1645_732569</name>
</gene>
<dbReference type="GO" id="GO:0000811">
    <property type="term" value="C:GINS complex"/>
    <property type="evidence" value="ECO:0007669"/>
    <property type="project" value="UniProtKB-UniRule"/>
</dbReference>
<dbReference type="InterPro" id="IPR005339">
    <property type="entry name" value="GINS_Psf1"/>
</dbReference>
<dbReference type="EMBL" id="QKYT01000031">
    <property type="protein sequence ID" value="RIA97365.1"/>
    <property type="molecule type" value="Genomic_DNA"/>
</dbReference>
<comment type="function">
    <text evidence="1">Required for correct functioning of the GINS complex, a complex that plays an essential role in the initiation of DNA replication, and progression of DNA replication forks. GINS complex seems to bind preferentially to single-stranded DNA.</text>
</comment>
<dbReference type="Proteomes" id="UP000265703">
    <property type="component" value="Unassembled WGS sequence"/>
</dbReference>
<sequence>MYANSVIRPLLDITKRAQETKNILFYERDKVQGICEEINLLKQETENLNDNNNEYSSQERIYVYNTIQKKELNAIQLYHFQRIQKNKEAASRETRLAQNELNRLSDRERSFYNKYEQLIHNYKSKCPESLYISNELHAPRKPYVIVRVIENVGEVMTNNGIIELLKGSQTMVREADSNIAKLIRLGYLKKIDSY</sequence>
<accession>A0A397TLL3</accession>
<organism evidence="3 4">
    <name type="scientific">Glomus cerebriforme</name>
    <dbReference type="NCBI Taxonomy" id="658196"/>
    <lineage>
        <taxon>Eukaryota</taxon>
        <taxon>Fungi</taxon>
        <taxon>Fungi incertae sedis</taxon>
        <taxon>Mucoromycota</taxon>
        <taxon>Glomeromycotina</taxon>
        <taxon>Glomeromycetes</taxon>
        <taxon>Glomerales</taxon>
        <taxon>Glomeraceae</taxon>
        <taxon>Glomus</taxon>
    </lineage>
</organism>
<dbReference type="STRING" id="658196.A0A397TLL3"/>
<keyword evidence="2" id="KW-0175">Coiled coil</keyword>
<reference evidence="3 4" key="1">
    <citation type="submission" date="2018-06" db="EMBL/GenBank/DDBJ databases">
        <title>Comparative genomics reveals the genomic features of Rhizophagus irregularis, R. cerebriforme, R. diaphanum and Gigaspora rosea, and their symbiotic lifestyle signature.</title>
        <authorList>
            <person name="Morin E."/>
            <person name="San Clemente H."/>
            <person name="Chen E.C.H."/>
            <person name="De La Providencia I."/>
            <person name="Hainaut M."/>
            <person name="Kuo A."/>
            <person name="Kohler A."/>
            <person name="Murat C."/>
            <person name="Tang N."/>
            <person name="Roy S."/>
            <person name="Loubradou J."/>
            <person name="Henrissat B."/>
            <person name="Grigoriev I.V."/>
            <person name="Corradi N."/>
            <person name="Roux C."/>
            <person name="Martin F.M."/>
        </authorList>
    </citation>
    <scope>NUCLEOTIDE SEQUENCE [LARGE SCALE GENOMIC DNA]</scope>
    <source>
        <strain evidence="3 4">DAOM 227022</strain>
    </source>
</reference>
<evidence type="ECO:0000256" key="2">
    <source>
        <dbReference type="SAM" id="Coils"/>
    </source>
</evidence>